<proteinExistence type="predicted"/>
<name>A0ABR3WRI5_9EURO</name>
<organism evidence="1 2">
    <name type="scientific">Paecilomyces lecythidis</name>
    <dbReference type="NCBI Taxonomy" id="3004212"/>
    <lineage>
        <taxon>Eukaryota</taxon>
        <taxon>Fungi</taxon>
        <taxon>Dikarya</taxon>
        <taxon>Ascomycota</taxon>
        <taxon>Pezizomycotina</taxon>
        <taxon>Eurotiomycetes</taxon>
        <taxon>Eurotiomycetidae</taxon>
        <taxon>Eurotiales</taxon>
        <taxon>Thermoascaceae</taxon>
        <taxon>Paecilomyces</taxon>
    </lineage>
</organism>
<gene>
    <name evidence="1" type="ORF">Plec18167_009174</name>
</gene>
<reference evidence="1 2" key="1">
    <citation type="journal article" date="2024" name="IMA Fungus">
        <title>IMA Genome - F19 : A genome assembly and annotation guide to empower mycologists, including annotated draft genome sequences of Ceratocystis pirilliformis, Diaporthe australafricana, Fusarium ophioides, Paecilomyces lecythidis, and Sporothrix stenoceras.</title>
        <authorList>
            <person name="Aylward J."/>
            <person name="Wilson A.M."/>
            <person name="Visagie C.M."/>
            <person name="Spraker J."/>
            <person name="Barnes I."/>
            <person name="Buitendag C."/>
            <person name="Ceriani C."/>
            <person name="Del Mar Angel L."/>
            <person name="du Plessis D."/>
            <person name="Fuchs T."/>
            <person name="Gasser K."/>
            <person name="Kramer D."/>
            <person name="Li W."/>
            <person name="Munsamy K."/>
            <person name="Piso A."/>
            <person name="Price J.L."/>
            <person name="Sonnekus B."/>
            <person name="Thomas C."/>
            <person name="van der Nest A."/>
            <person name="van Dijk A."/>
            <person name="van Heerden A."/>
            <person name="van Vuuren N."/>
            <person name="Yilmaz N."/>
            <person name="Duong T.A."/>
            <person name="van der Merwe N.A."/>
            <person name="Wingfield M.J."/>
            <person name="Wingfield B.D."/>
        </authorList>
    </citation>
    <scope>NUCLEOTIDE SEQUENCE [LARGE SCALE GENOMIC DNA]</scope>
    <source>
        <strain evidence="1 2">CMW 18167</strain>
    </source>
</reference>
<dbReference type="EMBL" id="JAVDPF010000054">
    <property type="protein sequence ID" value="KAL1866082.1"/>
    <property type="molecule type" value="Genomic_DNA"/>
</dbReference>
<dbReference type="InterPro" id="IPR036404">
    <property type="entry name" value="Jacalin-like_lectin_dom_sf"/>
</dbReference>
<dbReference type="Gene3D" id="2.100.10.30">
    <property type="entry name" value="Jacalin-like lectin domain"/>
    <property type="match status" value="1"/>
</dbReference>
<keyword evidence="2" id="KW-1185">Reference proteome</keyword>
<protein>
    <submittedName>
        <fullName evidence="1">Uncharacterized protein</fullName>
    </submittedName>
</protein>
<evidence type="ECO:0000313" key="2">
    <source>
        <dbReference type="Proteomes" id="UP001583193"/>
    </source>
</evidence>
<sequence length="676" mass="74202">MSASHKGFGSIGLALIVHGSGNDPRSSNWHKVYNRVMKEALRAKGPPDEHSGLANRCRIWRTAEQVIDCYVQYAPLEFRKSLEHGTSEFQEEAKCLYCAHVATRKMQGFKSTTTFWLDRNADLQKPTTFDFYWCKGALCGISVSLSDQKRDCGLLDLFGSETDSLYIRPGDWVDSFILNVSETTVHGSLTVSGITVRKLSGKEVHFGKKEGYKRMLAPVVGNGIVGVKVELAENKVTRIGLVESSSTTFATKHPIGDITLRQLLWKDKIPSLELRFDKFETGYWLLESHYDLLPMEVLVFGHTVDELATMVGLSASRDLRWLSIHRSDGSKEEVGSRFSDCQVTIPSPEESGKAGYENVLIEESTKYFPVDGPGGEHIIGFEMTIGALPVGIRIITNRGRQVTFGKRHDNNHVQYAADSGFGVAGIYCSFAYHSLPSSQLSTISLVQSPNFTTEHPDYGALEDSAGTAWEPQRPPLNWQAVGPCYGSNENAEVATTIDFSRSVSRIQGLLPAPEWMDVIELGGFAIYYQDGEILNLGLTTPLWPKIGKRTVGHLKSMPRHFRMATSMSRDKVNGRPHVSTDEEALAQPTEWVLPGSGERLVAVSVWSGKFLNGIQFHTASGNNSPKWGQCGGEPSARISPGGDDGVVALKISLGSRRGGYSACSIAPQAVQAMGET</sequence>
<comment type="caution">
    <text evidence="1">The sequence shown here is derived from an EMBL/GenBank/DDBJ whole genome shotgun (WGS) entry which is preliminary data.</text>
</comment>
<evidence type="ECO:0000313" key="1">
    <source>
        <dbReference type="EMBL" id="KAL1866082.1"/>
    </source>
</evidence>
<dbReference type="Proteomes" id="UP001583193">
    <property type="component" value="Unassembled WGS sequence"/>
</dbReference>
<accession>A0ABR3WRI5</accession>